<evidence type="ECO:0000313" key="2">
    <source>
        <dbReference type="EMBL" id="KAF6834735.1"/>
    </source>
</evidence>
<comment type="caution">
    <text evidence="2">The sequence shown here is derived from an EMBL/GenBank/DDBJ whole genome shotgun (WGS) entry which is preliminary data.</text>
</comment>
<dbReference type="OrthoDB" id="4835033at2759"/>
<accession>A0A8H6KP94</accession>
<name>A0A8H6KP94_9PEZI</name>
<feature type="transmembrane region" description="Helical" evidence="1">
    <location>
        <begin position="311"/>
        <end position="335"/>
    </location>
</feature>
<gene>
    <name evidence="2" type="ORF">CMUS01_06052</name>
</gene>
<evidence type="ECO:0000313" key="3">
    <source>
        <dbReference type="Proteomes" id="UP000639643"/>
    </source>
</evidence>
<reference evidence="2" key="1">
    <citation type="journal article" date="2020" name="Phytopathology">
        <title>Genome Sequence Resources of Colletotrichum truncatum, C. plurivorum, C. musicola, and C. sojae: Four Species Pathogenic to Soybean (Glycine max).</title>
        <authorList>
            <person name="Rogerio F."/>
            <person name="Boufleur T.R."/>
            <person name="Ciampi-Guillardi M."/>
            <person name="Sukno S.A."/>
            <person name="Thon M.R."/>
            <person name="Massola Junior N.S."/>
            <person name="Baroncelli R."/>
        </authorList>
    </citation>
    <scope>NUCLEOTIDE SEQUENCE</scope>
    <source>
        <strain evidence="2">LFN0074</strain>
    </source>
</reference>
<dbReference type="Proteomes" id="UP000639643">
    <property type="component" value="Unassembled WGS sequence"/>
</dbReference>
<keyword evidence="1" id="KW-0472">Membrane</keyword>
<keyword evidence="3" id="KW-1185">Reference proteome</keyword>
<dbReference type="AlphaFoldDB" id="A0A8H6KP94"/>
<proteinExistence type="predicted"/>
<sequence length="379" mass="42438">MNRFVRVRSPGKSTQADAKLCELVWPLMSAEMYHNDHYSTLAAYVRYEMPRAKKSLASFRSSDTDEGKMAAVLAHVRSSAHKPMNEFIHDILPELPGGRSSSEQALGIIRLAASIVVMIQLRTAETQIPSEKSMVLWRPDISLSETLITCFSTSPNTPSESLSIPPELTISILIANHGYSVNWTTCLKQHLDIDRLSRVISVFQHEIWLSAHADAAEQCIVPAAIIGEALDTLDLLFPHNDAPTRSFLEKQNQKFHNLALCGRGRKSNLSDYPYWGKKIEDLIGILHEPPVGFQQFLPRRNRPNLLESANFWIALFVAVLAGISFVFGLIAVIYAKESLDISKESPRLTDLQYRLSLAQACSDPGRSATLLPDWCRQKQ</sequence>
<organism evidence="2 3">
    <name type="scientific">Colletotrichum musicola</name>
    <dbReference type="NCBI Taxonomy" id="2175873"/>
    <lineage>
        <taxon>Eukaryota</taxon>
        <taxon>Fungi</taxon>
        <taxon>Dikarya</taxon>
        <taxon>Ascomycota</taxon>
        <taxon>Pezizomycotina</taxon>
        <taxon>Sordariomycetes</taxon>
        <taxon>Hypocreomycetidae</taxon>
        <taxon>Glomerellales</taxon>
        <taxon>Glomerellaceae</taxon>
        <taxon>Colletotrichum</taxon>
        <taxon>Colletotrichum orchidearum species complex</taxon>
    </lineage>
</organism>
<keyword evidence="1" id="KW-0812">Transmembrane</keyword>
<protein>
    <submittedName>
        <fullName evidence="2">Uncharacterized protein</fullName>
    </submittedName>
</protein>
<dbReference type="EMBL" id="WIGM01000191">
    <property type="protein sequence ID" value="KAF6834735.1"/>
    <property type="molecule type" value="Genomic_DNA"/>
</dbReference>
<keyword evidence="1" id="KW-1133">Transmembrane helix</keyword>
<evidence type="ECO:0000256" key="1">
    <source>
        <dbReference type="SAM" id="Phobius"/>
    </source>
</evidence>